<accession>A0ABS5Q8A8</accession>
<evidence type="ECO:0000313" key="3">
    <source>
        <dbReference type="Proteomes" id="UP000766336"/>
    </source>
</evidence>
<dbReference type="Proteomes" id="UP000766336">
    <property type="component" value="Unassembled WGS sequence"/>
</dbReference>
<feature type="chain" id="PRO_5047133427" evidence="1">
    <location>
        <begin position="31"/>
        <end position="138"/>
    </location>
</feature>
<dbReference type="EMBL" id="JAHCDA010000001">
    <property type="protein sequence ID" value="MBS7809426.1"/>
    <property type="molecule type" value="Genomic_DNA"/>
</dbReference>
<protein>
    <submittedName>
        <fullName evidence="2">Uncharacterized protein</fullName>
    </submittedName>
</protein>
<name>A0ABS5Q8A8_9PROT</name>
<gene>
    <name evidence="2" type="ORF">KHU32_00665</name>
</gene>
<reference evidence="2 3" key="1">
    <citation type="submission" date="2021-05" db="EMBL/GenBank/DDBJ databases">
        <title>Roseococcus sp. XZZS9, whole genome shotgun sequencing project.</title>
        <authorList>
            <person name="Zhao G."/>
            <person name="Shen L."/>
        </authorList>
    </citation>
    <scope>NUCLEOTIDE SEQUENCE [LARGE SCALE GENOMIC DNA]</scope>
    <source>
        <strain evidence="2 3">XZZS9</strain>
    </source>
</reference>
<keyword evidence="1" id="KW-0732">Signal</keyword>
<evidence type="ECO:0000256" key="1">
    <source>
        <dbReference type="SAM" id="SignalP"/>
    </source>
</evidence>
<dbReference type="RefSeq" id="WP_213668130.1">
    <property type="nucleotide sequence ID" value="NZ_JAHCDA010000001.1"/>
</dbReference>
<evidence type="ECO:0000313" key="2">
    <source>
        <dbReference type="EMBL" id="MBS7809426.1"/>
    </source>
</evidence>
<feature type="signal peptide" evidence="1">
    <location>
        <begin position="1"/>
        <end position="30"/>
    </location>
</feature>
<sequence>MLAIPKLAIQGLAGTAFLLGATLAATPALATGTVVNHLRLPQGTTMATCLQRAAVAIASSGLSPLNTTQSAAWGQREGGRIYTIYCIPANDVAIFVGAGNTSGEVSSDVTAMMNAFRSGGTGGGAGGGGGTGGGGSRK</sequence>
<comment type="caution">
    <text evidence="2">The sequence shown here is derived from an EMBL/GenBank/DDBJ whole genome shotgun (WGS) entry which is preliminary data.</text>
</comment>
<proteinExistence type="predicted"/>
<organism evidence="2 3">
    <name type="scientific">Roseococcus pinisoli</name>
    <dbReference type="NCBI Taxonomy" id="2835040"/>
    <lineage>
        <taxon>Bacteria</taxon>
        <taxon>Pseudomonadati</taxon>
        <taxon>Pseudomonadota</taxon>
        <taxon>Alphaproteobacteria</taxon>
        <taxon>Acetobacterales</taxon>
        <taxon>Roseomonadaceae</taxon>
        <taxon>Roseococcus</taxon>
    </lineage>
</organism>
<keyword evidence="3" id="KW-1185">Reference proteome</keyword>